<sequence>MSLKGQTVLITGASMGIGAAVAKRLAAESATLILFARSTAKLKAVANDITSTYPNIQVFTEPVNVSDYDALSTAISHMSRVAGPIDILVNNAGLALGAPNAFPDLKIQDVVTMTGTNINGFMFATYAVWNEGGMKKRAKGIILNVTSTTGLEVPPFSGEAVYHASKACQEAFTNVLRTELVDSDIKVLALRPGVVATHFHEQRVGFDKRQYEDFMEGFEPLVAEDVAETAVFMLSQKDRVSVKALDVVPTAQRSLQVFDRKWNSRVAGRGTSDAKVAQEVDARRT</sequence>
<dbReference type="Pfam" id="PF00106">
    <property type="entry name" value="adh_short"/>
    <property type="match status" value="1"/>
</dbReference>
<dbReference type="AlphaFoldDB" id="E5A246"/>
<dbReference type="OrthoDB" id="1933717at2759"/>
<dbReference type="SUPFAM" id="SSF51735">
    <property type="entry name" value="NAD(P)-binding Rossmann-fold domains"/>
    <property type="match status" value="1"/>
</dbReference>
<accession>E5A246</accession>
<dbReference type="GO" id="GO:0016491">
    <property type="term" value="F:oxidoreductase activity"/>
    <property type="evidence" value="ECO:0007669"/>
    <property type="project" value="UniProtKB-KW"/>
</dbReference>
<dbReference type="EMBL" id="FP929132">
    <property type="protein sequence ID" value="CBX97923.1"/>
    <property type="molecule type" value="Genomic_DNA"/>
</dbReference>
<dbReference type="InParanoid" id="E5A246"/>
<name>E5A246_LEPMJ</name>
<dbReference type="HOGENOM" id="CLU_010194_2_10_1"/>
<evidence type="ECO:0000313" key="4">
    <source>
        <dbReference type="EMBL" id="CBX97923.1"/>
    </source>
</evidence>
<dbReference type="OMA" id="HANKACQ"/>
<evidence type="ECO:0000256" key="3">
    <source>
        <dbReference type="RuleBase" id="RU000363"/>
    </source>
</evidence>
<dbReference type="PRINTS" id="PR00080">
    <property type="entry name" value="SDRFAMILY"/>
</dbReference>
<dbReference type="InterPro" id="IPR036291">
    <property type="entry name" value="NAD(P)-bd_dom_sf"/>
</dbReference>
<dbReference type="GeneID" id="13281215"/>
<dbReference type="InterPro" id="IPR002347">
    <property type="entry name" value="SDR_fam"/>
</dbReference>
<dbReference type="FunFam" id="3.40.50.720:FF:000710">
    <property type="entry name" value="Serine 3-dehydrogenase"/>
    <property type="match status" value="1"/>
</dbReference>
<keyword evidence="2" id="KW-0560">Oxidoreductase</keyword>
<dbReference type="VEuPathDB" id="FungiDB:LEMA_P093320.1"/>
<protein>
    <submittedName>
        <fullName evidence="4">Similar to short chain dehydrogenase/reductase family oxidoreductase</fullName>
    </submittedName>
</protein>
<dbReference type="PANTHER" id="PTHR42901:SF1">
    <property type="entry name" value="ALCOHOL DEHYDROGENASE"/>
    <property type="match status" value="1"/>
</dbReference>
<evidence type="ECO:0000313" key="5">
    <source>
        <dbReference type="Proteomes" id="UP000002668"/>
    </source>
</evidence>
<reference evidence="5" key="1">
    <citation type="journal article" date="2011" name="Nat. Commun.">
        <title>Effector diversification within compartments of the Leptosphaeria maculans genome affected by Repeat-Induced Point mutations.</title>
        <authorList>
            <person name="Rouxel T."/>
            <person name="Grandaubert J."/>
            <person name="Hane J.K."/>
            <person name="Hoede C."/>
            <person name="van de Wouw A.P."/>
            <person name="Couloux A."/>
            <person name="Dominguez V."/>
            <person name="Anthouard V."/>
            <person name="Bally P."/>
            <person name="Bourras S."/>
            <person name="Cozijnsen A.J."/>
            <person name="Ciuffetti L.M."/>
            <person name="Degrave A."/>
            <person name="Dilmaghani A."/>
            <person name="Duret L."/>
            <person name="Fudal I."/>
            <person name="Goodwin S.B."/>
            <person name="Gout L."/>
            <person name="Glaser N."/>
            <person name="Linglin J."/>
            <person name="Kema G.H.J."/>
            <person name="Lapalu N."/>
            <person name="Lawrence C.B."/>
            <person name="May K."/>
            <person name="Meyer M."/>
            <person name="Ollivier B."/>
            <person name="Poulain J."/>
            <person name="Schoch C.L."/>
            <person name="Simon A."/>
            <person name="Spatafora J.W."/>
            <person name="Stachowiak A."/>
            <person name="Turgeon B.G."/>
            <person name="Tyler B.M."/>
            <person name="Vincent D."/>
            <person name="Weissenbach J."/>
            <person name="Amselem J."/>
            <person name="Quesneville H."/>
            <person name="Oliver R.P."/>
            <person name="Wincker P."/>
            <person name="Balesdent M.-H."/>
            <person name="Howlett B.J."/>
        </authorList>
    </citation>
    <scope>NUCLEOTIDE SEQUENCE [LARGE SCALE GENOMIC DNA]</scope>
    <source>
        <strain evidence="5">JN3 / isolate v23.1.3 / race Av1-4-5-6-7-8</strain>
    </source>
</reference>
<keyword evidence="5" id="KW-1185">Reference proteome</keyword>
<dbReference type="PRINTS" id="PR00081">
    <property type="entry name" value="GDHRDH"/>
</dbReference>
<dbReference type="Proteomes" id="UP000002668">
    <property type="component" value="Genome"/>
</dbReference>
<evidence type="ECO:0000256" key="1">
    <source>
        <dbReference type="ARBA" id="ARBA00006484"/>
    </source>
</evidence>
<comment type="similarity">
    <text evidence="1 3">Belongs to the short-chain dehydrogenases/reductases (SDR) family.</text>
</comment>
<dbReference type="PANTHER" id="PTHR42901">
    <property type="entry name" value="ALCOHOL DEHYDROGENASE"/>
    <property type="match status" value="1"/>
</dbReference>
<dbReference type="eggNOG" id="KOG1205">
    <property type="taxonomic scope" value="Eukaryota"/>
</dbReference>
<proteinExistence type="inferred from homology"/>
<gene>
    <name evidence="4" type="ORF">LEMA_P093320.1</name>
</gene>
<organism evidence="5">
    <name type="scientific">Leptosphaeria maculans (strain JN3 / isolate v23.1.3 / race Av1-4-5-6-7-8)</name>
    <name type="common">Blackleg fungus</name>
    <name type="synonym">Phoma lingam</name>
    <dbReference type="NCBI Taxonomy" id="985895"/>
    <lineage>
        <taxon>Eukaryota</taxon>
        <taxon>Fungi</taxon>
        <taxon>Dikarya</taxon>
        <taxon>Ascomycota</taxon>
        <taxon>Pezizomycotina</taxon>
        <taxon>Dothideomycetes</taxon>
        <taxon>Pleosporomycetidae</taxon>
        <taxon>Pleosporales</taxon>
        <taxon>Pleosporineae</taxon>
        <taxon>Leptosphaeriaceae</taxon>
        <taxon>Plenodomus</taxon>
        <taxon>Plenodomus lingam/Leptosphaeria maculans species complex</taxon>
    </lineage>
</organism>
<dbReference type="STRING" id="985895.E5A246"/>
<evidence type="ECO:0000256" key="2">
    <source>
        <dbReference type="ARBA" id="ARBA00023002"/>
    </source>
</evidence>
<dbReference type="Gene3D" id="3.40.50.720">
    <property type="entry name" value="NAD(P)-binding Rossmann-like Domain"/>
    <property type="match status" value="1"/>
</dbReference>